<reference evidence="8" key="2">
    <citation type="submission" date="2022-01" db="EMBL/GenBank/DDBJ databases">
        <authorList>
            <person name="Yamashiro T."/>
            <person name="Shiraishi A."/>
            <person name="Satake H."/>
            <person name="Nakayama K."/>
        </authorList>
    </citation>
    <scope>NUCLEOTIDE SEQUENCE</scope>
</reference>
<proteinExistence type="inferred from homology"/>
<dbReference type="EMBL" id="BQNB010013091">
    <property type="protein sequence ID" value="GJT11712.1"/>
    <property type="molecule type" value="Genomic_DNA"/>
</dbReference>
<dbReference type="Proteomes" id="UP001151760">
    <property type="component" value="Unassembled WGS sequence"/>
</dbReference>
<dbReference type="InterPro" id="IPR036396">
    <property type="entry name" value="Cyt_P450_sf"/>
</dbReference>
<gene>
    <name evidence="8" type="ORF">Tco_0858754</name>
</gene>
<sequence>MEKFIDILGVMSVGSCIPSLSWVDRLSGLQRTTDEVAKEFDGFLEGVLQEHLNKRKGNVIVGGSDEVQDLLDILLDVQKENAGTVVIDNDTIKAVILDNFSAGTDTISTNIEWTISELVRHPRVMIKLQQEVTEIANGRSMITEEDLDKMKYLKAVIKESLRLHIPLPLLIQRESTQDVKLMG</sequence>
<dbReference type="Pfam" id="PF00067">
    <property type="entry name" value="p450"/>
    <property type="match status" value="1"/>
</dbReference>
<evidence type="ECO:0000256" key="6">
    <source>
        <dbReference type="ARBA" id="ARBA00023004"/>
    </source>
</evidence>
<protein>
    <submittedName>
        <fullName evidence="8">Cytochrome P450</fullName>
    </submittedName>
</protein>
<evidence type="ECO:0000313" key="9">
    <source>
        <dbReference type="Proteomes" id="UP001151760"/>
    </source>
</evidence>
<keyword evidence="3" id="KW-0349">Heme</keyword>
<comment type="pathway">
    <text evidence="1">Secondary metabolite biosynthesis.</text>
</comment>
<dbReference type="PANTHER" id="PTHR47955">
    <property type="entry name" value="CYTOCHROME P450 FAMILY 71 PROTEIN"/>
    <property type="match status" value="1"/>
</dbReference>
<reference evidence="8" key="1">
    <citation type="journal article" date="2022" name="Int. J. Mol. Sci.">
        <title>Draft Genome of Tanacetum Coccineum: Genomic Comparison of Closely Related Tanacetum-Family Plants.</title>
        <authorList>
            <person name="Yamashiro T."/>
            <person name="Shiraishi A."/>
            <person name="Nakayama K."/>
            <person name="Satake H."/>
        </authorList>
    </citation>
    <scope>NUCLEOTIDE SEQUENCE</scope>
</reference>
<dbReference type="PRINTS" id="PR00463">
    <property type="entry name" value="EP450I"/>
</dbReference>
<keyword evidence="6" id="KW-0408">Iron</keyword>
<evidence type="ECO:0000256" key="3">
    <source>
        <dbReference type="ARBA" id="ARBA00022617"/>
    </source>
</evidence>
<keyword evidence="9" id="KW-1185">Reference proteome</keyword>
<keyword evidence="4" id="KW-0479">Metal-binding</keyword>
<dbReference type="InterPro" id="IPR001128">
    <property type="entry name" value="Cyt_P450"/>
</dbReference>
<keyword evidence="7" id="KW-0503">Monooxygenase</keyword>
<evidence type="ECO:0000256" key="1">
    <source>
        <dbReference type="ARBA" id="ARBA00005179"/>
    </source>
</evidence>
<organism evidence="8 9">
    <name type="scientific">Tanacetum coccineum</name>
    <dbReference type="NCBI Taxonomy" id="301880"/>
    <lineage>
        <taxon>Eukaryota</taxon>
        <taxon>Viridiplantae</taxon>
        <taxon>Streptophyta</taxon>
        <taxon>Embryophyta</taxon>
        <taxon>Tracheophyta</taxon>
        <taxon>Spermatophyta</taxon>
        <taxon>Magnoliopsida</taxon>
        <taxon>eudicotyledons</taxon>
        <taxon>Gunneridae</taxon>
        <taxon>Pentapetalae</taxon>
        <taxon>asterids</taxon>
        <taxon>campanulids</taxon>
        <taxon>Asterales</taxon>
        <taxon>Asteraceae</taxon>
        <taxon>Asteroideae</taxon>
        <taxon>Anthemideae</taxon>
        <taxon>Anthemidinae</taxon>
        <taxon>Tanacetum</taxon>
    </lineage>
</organism>
<comment type="caution">
    <text evidence="8">The sequence shown here is derived from an EMBL/GenBank/DDBJ whole genome shotgun (WGS) entry which is preliminary data.</text>
</comment>
<comment type="similarity">
    <text evidence="2">Belongs to the cytochrome P450 family.</text>
</comment>
<dbReference type="SUPFAM" id="SSF48264">
    <property type="entry name" value="Cytochrome P450"/>
    <property type="match status" value="1"/>
</dbReference>
<dbReference type="PRINTS" id="PR00385">
    <property type="entry name" value="P450"/>
</dbReference>
<accession>A0ABQ5BDC0</accession>
<dbReference type="PANTHER" id="PTHR47955:SF15">
    <property type="entry name" value="CYTOCHROME P450 71A2-LIKE"/>
    <property type="match status" value="1"/>
</dbReference>
<evidence type="ECO:0000256" key="4">
    <source>
        <dbReference type="ARBA" id="ARBA00022723"/>
    </source>
</evidence>
<dbReference type="InterPro" id="IPR002401">
    <property type="entry name" value="Cyt_P450_E_grp-I"/>
</dbReference>
<dbReference type="Gene3D" id="1.10.630.10">
    <property type="entry name" value="Cytochrome P450"/>
    <property type="match status" value="1"/>
</dbReference>
<evidence type="ECO:0000256" key="7">
    <source>
        <dbReference type="ARBA" id="ARBA00023033"/>
    </source>
</evidence>
<evidence type="ECO:0000313" key="8">
    <source>
        <dbReference type="EMBL" id="GJT11712.1"/>
    </source>
</evidence>
<evidence type="ECO:0000256" key="5">
    <source>
        <dbReference type="ARBA" id="ARBA00023002"/>
    </source>
</evidence>
<evidence type="ECO:0000256" key="2">
    <source>
        <dbReference type="ARBA" id="ARBA00010617"/>
    </source>
</evidence>
<keyword evidence="5" id="KW-0560">Oxidoreductase</keyword>
<name>A0ABQ5BDC0_9ASTR</name>